<keyword evidence="21" id="KW-1185">Reference proteome</keyword>
<dbReference type="Pfam" id="PF11808">
    <property type="entry name" value="PhoR"/>
    <property type="match status" value="1"/>
</dbReference>
<organism evidence="20 21">
    <name type="scientific">Agarivorans gilvus</name>
    <dbReference type="NCBI Taxonomy" id="680279"/>
    <lineage>
        <taxon>Bacteria</taxon>
        <taxon>Pseudomonadati</taxon>
        <taxon>Pseudomonadota</taxon>
        <taxon>Gammaproteobacteria</taxon>
        <taxon>Alteromonadales</taxon>
        <taxon>Alteromonadaceae</taxon>
        <taxon>Agarivorans</taxon>
    </lineage>
</organism>
<evidence type="ECO:0000256" key="6">
    <source>
        <dbReference type="ARBA" id="ARBA00022475"/>
    </source>
</evidence>
<evidence type="ECO:0000259" key="18">
    <source>
        <dbReference type="PROSITE" id="PS50109"/>
    </source>
</evidence>
<keyword evidence="16" id="KW-0472">Membrane</keyword>
<evidence type="ECO:0000256" key="11">
    <source>
        <dbReference type="ARBA" id="ARBA00022741"/>
    </source>
</evidence>
<dbReference type="SMART" id="SM00388">
    <property type="entry name" value="HisKA"/>
    <property type="match status" value="1"/>
</dbReference>
<dbReference type="InterPro" id="IPR003594">
    <property type="entry name" value="HATPase_dom"/>
</dbReference>
<evidence type="ECO:0000259" key="19">
    <source>
        <dbReference type="PROSITE" id="PS50112"/>
    </source>
</evidence>
<evidence type="ECO:0000256" key="13">
    <source>
        <dbReference type="ARBA" id="ARBA00022840"/>
    </source>
</evidence>
<dbReference type="SUPFAM" id="SSF55785">
    <property type="entry name" value="PYP-like sensor domain (PAS domain)"/>
    <property type="match status" value="1"/>
</dbReference>
<dbReference type="Pfam" id="PF00512">
    <property type="entry name" value="HisKA"/>
    <property type="match status" value="1"/>
</dbReference>
<feature type="domain" description="Histidine kinase" evidence="18">
    <location>
        <begin position="177"/>
        <end position="393"/>
    </location>
</feature>
<evidence type="ECO:0000256" key="16">
    <source>
        <dbReference type="ARBA" id="ARBA00023136"/>
    </source>
</evidence>
<keyword evidence="5" id="KW-0813">Transport</keyword>
<dbReference type="SMART" id="SM00387">
    <property type="entry name" value="HATPase_c"/>
    <property type="match status" value="1"/>
</dbReference>
<dbReference type="EC" id="2.7.13.3" evidence="3"/>
<keyword evidence="8" id="KW-0592">Phosphate transport</keyword>
<dbReference type="InterPro" id="IPR035965">
    <property type="entry name" value="PAS-like_dom_sf"/>
</dbReference>
<evidence type="ECO:0000256" key="8">
    <source>
        <dbReference type="ARBA" id="ARBA00022592"/>
    </source>
</evidence>
<dbReference type="Proteomes" id="UP000651977">
    <property type="component" value="Unassembled WGS sequence"/>
</dbReference>
<feature type="domain" description="PAS" evidence="19">
    <location>
        <begin position="54"/>
        <end position="98"/>
    </location>
</feature>
<evidence type="ECO:0000256" key="1">
    <source>
        <dbReference type="ARBA" id="ARBA00000085"/>
    </source>
</evidence>
<dbReference type="PANTHER" id="PTHR45453">
    <property type="entry name" value="PHOSPHATE REGULON SENSOR PROTEIN PHOR"/>
    <property type="match status" value="1"/>
</dbReference>
<evidence type="ECO:0000313" key="20">
    <source>
        <dbReference type="EMBL" id="GGA98233.1"/>
    </source>
</evidence>
<dbReference type="InterPro" id="IPR050351">
    <property type="entry name" value="BphY/WalK/GraS-like"/>
</dbReference>
<dbReference type="InterPro" id="IPR021766">
    <property type="entry name" value="PhoR_N"/>
</dbReference>
<dbReference type="PROSITE" id="PS50109">
    <property type="entry name" value="HIS_KIN"/>
    <property type="match status" value="1"/>
</dbReference>
<evidence type="ECO:0000256" key="5">
    <source>
        <dbReference type="ARBA" id="ARBA00022448"/>
    </source>
</evidence>
<keyword evidence="11" id="KW-0547">Nucleotide-binding</keyword>
<dbReference type="GO" id="GO:0016301">
    <property type="term" value="F:kinase activity"/>
    <property type="evidence" value="ECO:0007669"/>
    <property type="project" value="UniProtKB-KW"/>
</dbReference>
<dbReference type="InterPro" id="IPR036097">
    <property type="entry name" value="HisK_dim/P_sf"/>
</dbReference>
<dbReference type="CDD" id="cd00130">
    <property type="entry name" value="PAS"/>
    <property type="match status" value="1"/>
</dbReference>
<keyword evidence="6" id="KW-1003">Cell membrane</keyword>
<dbReference type="NCBIfam" id="NF008235">
    <property type="entry name" value="PRK11006.1"/>
    <property type="match status" value="1"/>
</dbReference>
<keyword evidence="10" id="KW-0812">Transmembrane</keyword>
<dbReference type="PRINTS" id="PR00344">
    <property type="entry name" value="BCTRLSENSOR"/>
</dbReference>
<comment type="subcellular location">
    <subcellularLocation>
        <location evidence="2">Cell membrane</location>
    </subcellularLocation>
</comment>
<dbReference type="InterPro" id="IPR004358">
    <property type="entry name" value="Sig_transdc_His_kin-like_C"/>
</dbReference>
<dbReference type="Gene3D" id="3.30.565.10">
    <property type="entry name" value="Histidine kinase-like ATPase, C-terminal domain"/>
    <property type="match status" value="1"/>
</dbReference>
<dbReference type="Pfam" id="PF02518">
    <property type="entry name" value="HATPase_c"/>
    <property type="match status" value="1"/>
</dbReference>
<dbReference type="PANTHER" id="PTHR45453:SF1">
    <property type="entry name" value="PHOSPHATE REGULON SENSOR PROTEIN PHOR"/>
    <property type="match status" value="1"/>
</dbReference>
<keyword evidence="15" id="KW-0902">Two-component regulatory system</keyword>
<evidence type="ECO:0000256" key="12">
    <source>
        <dbReference type="ARBA" id="ARBA00022777"/>
    </source>
</evidence>
<dbReference type="InterPro" id="IPR003661">
    <property type="entry name" value="HisK_dim/P_dom"/>
</dbReference>
<dbReference type="SUPFAM" id="SSF55874">
    <property type="entry name" value="ATPase domain of HSP90 chaperone/DNA topoisomerase II/histidine kinase"/>
    <property type="match status" value="1"/>
</dbReference>
<name>A0ABQ1HZE4_9ALTE</name>
<evidence type="ECO:0000256" key="7">
    <source>
        <dbReference type="ARBA" id="ARBA00022553"/>
    </source>
</evidence>
<gene>
    <name evidence="20" type="primary">phoR</name>
    <name evidence="20" type="ORF">GCM10007414_09010</name>
</gene>
<keyword evidence="9" id="KW-0808">Transferase</keyword>
<comment type="catalytic activity">
    <reaction evidence="1">
        <text>ATP + protein L-histidine = ADP + protein N-phospho-L-histidine.</text>
        <dbReference type="EC" id="2.7.13.3"/>
    </reaction>
</comment>
<dbReference type="NCBIfam" id="TIGR02966">
    <property type="entry name" value="phoR_proteo"/>
    <property type="match status" value="1"/>
</dbReference>
<dbReference type="InterPro" id="IPR013767">
    <property type="entry name" value="PAS_fold"/>
</dbReference>
<evidence type="ECO:0000256" key="4">
    <source>
        <dbReference type="ARBA" id="ARBA00019665"/>
    </source>
</evidence>
<protein>
    <recommendedName>
        <fullName evidence="4">Phosphate regulon sensor protein PhoR</fullName>
        <ecNumber evidence="3">2.7.13.3</ecNumber>
    </recommendedName>
</protein>
<evidence type="ECO:0000256" key="15">
    <source>
        <dbReference type="ARBA" id="ARBA00023012"/>
    </source>
</evidence>
<sequence length="402" mass="45523">MLAAVIHIAWMYSQQHKLLDWLYNQRKLSPPHGAGSWEPVFHGIYNMLKRRLGRERELAQLMKYFRLGAEALPDAIVVINQDGAILWCNQLAQSLLGLKWPADAGQHLTNLIRTPAFVHYLSKGRFNQPLEIISPVEKDIWLEFRAMPYSQKQLLLVVRDVSQLRKLEKMRKRFVSNVSHELRTPLTVMRGYLEMLDQDEVDPMIWGKARSTMLDQSSRMENLVNQLLTLAKIESASVEDSSDPVDFSAIVHKLKAEVAGLAKDKQLSFKFKIEENILIKGEQEQLRSACGNLLGNAIKYCNEPGEIEVTLSVIPTGVVFAVKDSGPGIARKHLQRLTERFYRVDKARSRDTGGAGLGLSIVKHALQHHDSQLQIKSKQGKGSTFSFIIPKKLLVEARQQAS</sequence>
<evidence type="ECO:0000256" key="17">
    <source>
        <dbReference type="ARBA" id="ARBA00025207"/>
    </source>
</evidence>
<keyword evidence="14" id="KW-1133">Transmembrane helix</keyword>
<dbReference type="InterPro" id="IPR005467">
    <property type="entry name" value="His_kinase_dom"/>
</dbReference>
<dbReference type="Pfam" id="PF00989">
    <property type="entry name" value="PAS"/>
    <property type="match status" value="1"/>
</dbReference>
<dbReference type="SMART" id="SM00091">
    <property type="entry name" value="PAS"/>
    <property type="match status" value="1"/>
</dbReference>
<evidence type="ECO:0000256" key="10">
    <source>
        <dbReference type="ARBA" id="ARBA00022692"/>
    </source>
</evidence>
<evidence type="ECO:0000256" key="2">
    <source>
        <dbReference type="ARBA" id="ARBA00004236"/>
    </source>
</evidence>
<keyword evidence="7" id="KW-0597">Phosphoprotein</keyword>
<comment type="function">
    <text evidence="17">Member of the two-component regulatory system PhoR/PhoB involved in the phosphate regulon genes expression. PhoR may function as a membrane-associated protein kinase that phosphorylates PhoB in response to environmental signals.</text>
</comment>
<reference evidence="21" key="1">
    <citation type="journal article" date="2019" name="Int. J. Syst. Evol. Microbiol.">
        <title>The Global Catalogue of Microorganisms (GCM) 10K type strain sequencing project: providing services to taxonomists for standard genome sequencing and annotation.</title>
        <authorList>
            <consortium name="The Broad Institute Genomics Platform"/>
            <consortium name="The Broad Institute Genome Sequencing Center for Infectious Disease"/>
            <person name="Wu L."/>
            <person name="Ma J."/>
        </authorList>
    </citation>
    <scope>NUCLEOTIDE SEQUENCE [LARGE SCALE GENOMIC DNA]</scope>
    <source>
        <strain evidence="21">CGMCC 1.10131</strain>
    </source>
</reference>
<dbReference type="SUPFAM" id="SSF47384">
    <property type="entry name" value="Homodimeric domain of signal transducing histidine kinase"/>
    <property type="match status" value="1"/>
</dbReference>
<keyword evidence="13" id="KW-0067">ATP-binding</keyword>
<dbReference type="PROSITE" id="PS50112">
    <property type="entry name" value="PAS"/>
    <property type="match status" value="1"/>
</dbReference>
<evidence type="ECO:0000256" key="14">
    <source>
        <dbReference type="ARBA" id="ARBA00022989"/>
    </source>
</evidence>
<proteinExistence type="predicted"/>
<comment type="caution">
    <text evidence="20">The sequence shown here is derived from an EMBL/GenBank/DDBJ whole genome shotgun (WGS) entry which is preliminary data.</text>
</comment>
<dbReference type="CDD" id="cd00082">
    <property type="entry name" value="HisKA"/>
    <property type="match status" value="1"/>
</dbReference>
<keyword evidence="12 20" id="KW-0418">Kinase</keyword>
<dbReference type="InterPro" id="IPR014310">
    <property type="entry name" value="Sig_transdc_His_kinase_PhoR"/>
</dbReference>
<evidence type="ECO:0000256" key="9">
    <source>
        <dbReference type="ARBA" id="ARBA00022679"/>
    </source>
</evidence>
<dbReference type="Gene3D" id="3.30.450.20">
    <property type="entry name" value="PAS domain"/>
    <property type="match status" value="1"/>
</dbReference>
<dbReference type="InterPro" id="IPR000014">
    <property type="entry name" value="PAS"/>
</dbReference>
<evidence type="ECO:0000256" key="3">
    <source>
        <dbReference type="ARBA" id="ARBA00012438"/>
    </source>
</evidence>
<dbReference type="InterPro" id="IPR036890">
    <property type="entry name" value="HATPase_C_sf"/>
</dbReference>
<dbReference type="EMBL" id="BMDY01000004">
    <property type="protein sequence ID" value="GGA98233.1"/>
    <property type="molecule type" value="Genomic_DNA"/>
</dbReference>
<accession>A0ABQ1HZE4</accession>
<evidence type="ECO:0000313" key="21">
    <source>
        <dbReference type="Proteomes" id="UP000651977"/>
    </source>
</evidence>
<dbReference type="Gene3D" id="1.10.287.130">
    <property type="match status" value="1"/>
</dbReference>